<dbReference type="Proteomes" id="UP001162501">
    <property type="component" value="Chromosome 1"/>
</dbReference>
<organism evidence="1 2">
    <name type="scientific">Rangifer tarandus platyrhynchus</name>
    <name type="common">Svalbard reindeer</name>
    <dbReference type="NCBI Taxonomy" id="3082113"/>
    <lineage>
        <taxon>Eukaryota</taxon>
        <taxon>Metazoa</taxon>
        <taxon>Chordata</taxon>
        <taxon>Craniata</taxon>
        <taxon>Vertebrata</taxon>
        <taxon>Euteleostomi</taxon>
        <taxon>Mammalia</taxon>
        <taxon>Eutheria</taxon>
        <taxon>Laurasiatheria</taxon>
        <taxon>Artiodactyla</taxon>
        <taxon>Ruminantia</taxon>
        <taxon>Pecora</taxon>
        <taxon>Cervidae</taxon>
        <taxon>Odocoileinae</taxon>
        <taxon>Rangifer</taxon>
    </lineage>
</organism>
<sequence>PASSQPGLKDVVSACSTAVSVPHCFCSPLRGSRPSVSRECPYPHMSLPHPDRPPLVGDHLLISSFALASPPASFF</sequence>
<protein>
    <submittedName>
        <fullName evidence="1">Uncharacterized protein</fullName>
    </submittedName>
</protein>
<reference evidence="1" key="2">
    <citation type="submission" date="2025-03" db="EMBL/GenBank/DDBJ databases">
        <authorList>
            <consortium name="ELIXIR-Norway"/>
            <consortium name="Elixir Norway"/>
        </authorList>
    </citation>
    <scope>NUCLEOTIDE SEQUENCE</scope>
</reference>
<feature type="non-terminal residue" evidence="1">
    <location>
        <position position="75"/>
    </location>
</feature>
<reference evidence="1" key="1">
    <citation type="submission" date="2023-05" db="EMBL/GenBank/DDBJ databases">
        <authorList>
            <consortium name="ELIXIR-Norway"/>
        </authorList>
    </citation>
    <scope>NUCLEOTIDE SEQUENCE</scope>
</reference>
<gene>
    <name evidence="1" type="ORF">MRATA1EN22A_LOCUS754</name>
</gene>
<name>A0AC59Y2E5_RANTA</name>
<evidence type="ECO:0000313" key="1">
    <source>
        <dbReference type="EMBL" id="CAM9308583.1"/>
    </source>
</evidence>
<proteinExistence type="predicted"/>
<evidence type="ECO:0000313" key="2">
    <source>
        <dbReference type="Proteomes" id="UP001162501"/>
    </source>
</evidence>
<accession>A0AC59Y2E5</accession>
<feature type="non-terminal residue" evidence="1">
    <location>
        <position position="1"/>
    </location>
</feature>
<dbReference type="EMBL" id="OX596085">
    <property type="protein sequence ID" value="CAM9308583.1"/>
    <property type="molecule type" value="Genomic_DNA"/>
</dbReference>